<dbReference type="Proteomes" id="UP000186905">
    <property type="component" value="Unassembled WGS sequence"/>
</dbReference>
<reference evidence="9 10" key="1">
    <citation type="submission" date="2016-09" db="EMBL/GenBank/DDBJ databases">
        <title>Photobacterium proteolyticum sp. nov. a protease producing bacterium isolated from ocean sediments of Laizhou Bay.</title>
        <authorList>
            <person name="Li Y."/>
        </authorList>
    </citation>
    <scope>NUCLEOTIDE SEQUENCE [LARGE SCALE GENOMIC DNA]</scope>
    <source>
        <strain evidence="9 10">13-12</strain>
    </source>
</reference>
<keyword evidence="3 6" id="KW-0812">Transmembrane</keyword>
<dbReference type="Gene3D" id="1.20.950.20">
    <property type="entry name" value="Transmembrane di-heme cytochromes, Chain C"/>
    <property type="match status" value="1"/>
</dbReference>
<dbReference type="GO" id="GO:0005886">
    <property type="term" value="C:plasma membrane"/>
    <property type="evidence" value="ECO:0007669"/>
    <property type="project" value="UniProtKB-SubCell"/>
</dbReference>
<keyword evidence="10" id="KW-1185">Reference proteome</keyword>
<keyword evidence="5 6" id="KW-0472">Membrane</keyword>
<feature type="transmembrane region" description="Helical" evidence="6">
    <location>
        <begin position="321"/>
        <end position="341"/>
    </location>
</feature>
<dbReference type="Gene3D" id="1.10.1130.10">
    <property type="entry name" value="Flavocytochrome C3, Chain A"/>
    <property type="match status" value="1"/>
</dbReference>
<dbReference type="OrthoDB" id="1117555at2"/>
<dbReference type="EMBL" id="MJIL01000092">
    <property type="protein sequence ID" value="OLQ72169.1"/>
    <property type="molecule type" value="Genomic_DNA"/>
</dbReference>
<protein>
    <recommendedName>
        <fullName evidence="8">Cytochrome b561 bacterial/Ni-hydrogenase domain-containing protein</fullName>
    </recommendedName>
</protein>
<proteinExistence type="predicted"/>
<dbReference type="PROSITE" id="PS51257">
    <property type="entry name" value="PROKAR_LIPOPROTEIN"/>
    <property type="match status" value="1"/>
</dbReference>
<evidence type="ECO:0000256" key="5">
    <source>
        <dbReference type="ARBA" id="ARBA00023136"/>
    </source>
</evidence>
<evidence type="ECO:0000313" key="10">
    <source>
        <dbReference type="Proteomes" id="UP000186905"/>
    </source>
</evidence>
<evidence type="ECO:0000256" key="2">
    <source>
        <dbReference type="ARBA" id="ARBA00022475"/>
    </source>
</evidence>
<sequence length="571" mass="64056">MLKINSKTFGMVLLAAMFACHTQAGPAGTDNFGDQARELRAQTAEENAQCLSCHASDTINDEWKTERGRTLDLHTDVVGYNDSVHKGQSCLNCHEGANDSAFEEAPHQFQGDVISRSCDSCHNTVFQDINHQLETSHHTKTIVEQFGHQFECQECHNAHTFNFPGRTEEIARSIEQANEPCFACHNDLQGYEKLTDKKLLDQDMAHWFLPEKNKHFSAVRCVDCHSEGEGVKLHTITPAEDAVRDCKLCHNEDSAITTTLYKYSNEQKAFSMLDKGIFDDSTLLEQNADAVAKEKGKADSPYGFMNEKLLDDRYLIGATPVGWVDAIFGVALLVTLSLLAFHARLRKLGYQEQGYKELGQKDPGQREKVELVKTSTVMFPVGVRLWHNTNVIVFIILLLTGLSMHFSVVAFEFAQNSHNILGAVLIVLWGLYLIYLVLSGQIKQYLPRPNFVRDSIKQAQFYLKGIFSGDENPAGHDPKKRLNPLQQMGYLSIVFAAFPLLILSGIALFFNELLPKEIIGFDGKTLMVILHVTMSHVMVLFIAAHVYLCTTGTTISEHFMSMITGRLFKVK</sequence>
<dbReference type="Pfam" id="PF01292">
    <property type="entry name" value="Ni_hydr_CYTB"/>
    <property type="match status" value="1"/>
</dbReference>
<keyword evidence="4 6" id="KW-1133">Transmembrane helix</keyword>
<gene>
    <name evidence="9" type="ORF">BIT28_24380</name>
</gene>
<keyword evidence="7" id="KW-0732">Signal</keyword>
<dbReference type="InterPro" id="IPR036280">
    <property type="entry name" value="Multihaem_cyt_sf"/>
</dbReference>
<feature type="transmembrane region" description="Helical" evidence="6">
    <location>
        <begin position="529"/>
        <end position="550"/>
    </location>
</feature>
<feature type="transmembrane region" description="Helical" evidence="6">
    <location>
        <begin position="391"/>
        <end position="414"/>
    </location>
</feature>
<dbReference type="InterPro" id="IPR016174">
    <property type="entry name" value="Di-haem_cyt_TM"/>
</dbReference>
<evidence type="ECO:0000256" key="4">
    <source>
        <dbReference type="ARBA" id="ARBA00022989"/>
    </source>
</evidence>
<dbReference type="STRING" id="1903952.BIT28_24380"/>
<dbReference type="GO" id="GO:0020037">
    <property type="term" value="F:heme binding"/>
    <property type="evidence" value="ECO:0007669"/>
    <property type="project" value="TreeGrafter"/>
</dbReference>
<evidence type="ECO:0000256" key="7">
    <source>
        <dbReference type="SAM" id="SignalP"/>
    </source>
</evidence>
<dbReference type="PANTHER" id="PTHR30485:SF1">
    <property type="entry name" value="CYTOCHROME YDHU-RELATED"/>
    <property type="match status" value="1"/>
</dbReference>
<evidence type="ECO:0000259" key="8">
    <source>
        <dbReference type="Pfam" id="PF01292"/>
    </source>
</evidence>
<feature type="signal peptide" evidence="7">
    <location>
        <begin position="1"/>
        <end position="24"/>
    </location>
</feature>
<organism evidence="9 10">
    <name type="scientific">Photobacterium proteolyticum</name>
    <dbReference type="NCBI Taxonomy" id="1903952"/>
    <lineage>
        <taxon>Bacteria</taxon>
        <taxon>Pseudomonadati</taxon>
        <taxon>Pseudomonadota</taxon>
        <taxon>Gammaproteobacteria</taxon>
        <taxon>Vibrionales</taxon>
        <taxon>Vibrionaceae</taxon>
        <taxon>Photobacterium</taxon>
    </lineage>
</organism>
<keyword evidence="2" id="KW-1003">Cell membrane</keyword>
<comment type="caution">
    <text evidence="9">The sequence shown here is derived from an EMBL/GenBank/DDBJ whole genome shotgun (WGS) entry which is preliminary data.</text>
</comment>
<dbReference type="RefSeq" id="WP_075767144.1">
    <property type="nucleotide sequence ID" value="NZ_MJIL01000092.1"/>
</dbReference>
<dbReference type="SUPFAM" id="SSF81342">
    <property type="entry name" value="Transmembrane di-heme cytochromes"/>
    <property type="match status" value="1"/>
</dbReference>
<dbReference type="InterPro" id="IPR051542">
    <property type="entry name" value="Hydrogenase_cytochrome"/>
</dbReference>
<dbReference type="SUPFAM" id="SSF48695">
    <property type="entry name" value="Multiheme cytochromes"/>
    <property type="match status" value="1"/>
</dbReference>
<feature type="domain" description="Cytochrome b561 bacterial/Ni-hydrogenase" evidence="8">
    <location>
        <begin position="379"/>
        <end position="565"/>
    </location>
</feature>
<feature type="transmembrane region" description="Helical" evidence="6">
    <location>
        <begin position="420"/>
        <end position="438"/>
    </location>
</feature>
<evidence type="ECO:0000313" key="9">
    <source>
        <dbReference type="EMBL" id="OLQ72169.1"/>
    </source>
</evidence>
<feature type="transmembrane region" description="Helical" evidence="6">
    <location>
        <begin position="488"/>
        <end position="509"/>
    </location>
</feature>
<evidence type="ECO:0000256" key="1">
    <source>
        <dbReference type="ARBA" id="ARBA00004651"/>
    </source>
</evidence>
<dbReference type="PANTHER" id="PTHR30485">
    <property type="entry name" value="NI/FE-HYDROGENASE 1 B-TYPE CYTOCHROME SUBUNIT"/>
    <property type="match status" value="1"/>
</dbReference>
<evidence type="ECO:0000256" key="3">
    <source>
        <dbReference type="ARBA" id="ARBA00022692"/>
    </source>
</evidence>
<dbReference type="GO" id="GO:0022904">
    <property type="term" value="P:respiratory electron transport chain"/>
    <property type="evidence" value="ECO:0007669"/>
    <property type="project" value="InterPro"/>
</dbReference>
<dbReference type="GO" id="GO:0009055">
    <property type="term" value="F:electron transfer activity"/>
    <property type="evidence" value="ECO:0007669"/>
    <property type="project" value="InterPro"/>
</dbReference>
<feature type="chain" id="PRO_5012773821" description="Cytochrome b561 bacterial/Ni-hydrogenase domain-containing protein" evidence="7">
    <location>
        <begin position="25"/>
        <end position="571"/>
    </location>
</feature>
<evidence type="ECO:0000256" key="6">
    <source>
        <dbReference type="SAM" id="Phobius"/>
    </source>
</evidence>
<dbReference type="InterPro" id="IPR011577">
    <property type="entry name" value="Cyt_b561_bac/Ni-Hgenase"/>
</dbReference>
<dbReference type="AlphaFoldDB" id="A0A1Q9GCX6"/>
<name>A0A1Q9GCX6_9GAMM</name>
<accession>A0A1Q9GCX6</accession>
<comment type="subcellular location">
    <subcellularLocation>
        <location evidence="1">Cell membrane</location>
        <topology evidence="1">Multi-pass membrane protein</topology>
    </subcellularLocation>
</comment>